<name>X1FNB7_9ZZZZ</name>
<dbReference type="EMBL" id="BARU01013195">
    <property type="protein sequence ID" value="GAH33980.1"/>
    <property type="molecule type" value="Genomic_DNA"/>
</dbReference>
<dbReference type="AlphaFoldDB" id="X1FNB7"/>
<gene>
    <name evidence="1" type="ORF">S03H2_23964</name>
</gene>
<evidence type="ECO:0000313" key="1">
    <source>
        <dbReference type="EMBL" id="GAH33980.1"/>
    </source>
</evidence>
<protein>
    <submittedName>
        <fullName evidence="1">Uncharacterized protein</fullName>
    </submittedName>
</protein>
<feature type="non-terminal residue" evidence="1">
    <location>
        <position position="46"/>
    </location>
</feature>
<accession>X1FNB7</accession>
<organism evidence="1">
    <name type="scientific">marine sediment metagenome</name>
    <dbReference type="NCBI Taxonomy" id="412755"/>
    <lineage>
        <taxon>unclassified sequences</taxon>
        <taxon>metagenomes</taxon>
        <taxon>ecological metagenomes</taxon>
    </lineage>
</organism>
<sequence length="46" mass="5363">MKNPNIWVTLVAEIENFLLLEEVVKIVAKCMMKDPNDIFSSVRERV</sequence>
<proteinExistence type="predicted"/>
<comment type="caution">
    <text evidence="1">The sequence shown here is derived from an EMBL/GenBank/DDBJ whole genome shotgun (WGS) entry which is preliminary data.</text>
</comment>
<reference evidence="1" key="1">
    <citation type="journal article" date="2014" name="Front. Microbiol.">
        <title>High frequency of phylogenetically diverse reductive dehalogenase-homologous genes in deep subseafloor sedimentary metagenomes.</title>
        <authorList>
            <person name="Kawai M."/>
            <person name="Futagami T."/>
            <person name="Toyoda A."/>
            <person name="Takaki Y."/>
            <person name="Nishi S."/>
            <person name="Hori S."/>
            <person name="Arai W."/>
            <person name="Tsubouchi T."/>
            <person name="Morono Y."/>
            <person name="Uchiyama I."/>
            <person name="Ito T."/>
            <person name="Fujiyama A."/>
            <person name="Inagaki F."/>
            <person name="Takami H."/>
        </authorList>
    </citation>
    <scope>NUCLEOTIDE SEQUENCE</scope>
    <source>
        <strain evidence="1">Expedition CK06-06</strain>
    </source>
</reference>